<dbReference type="InterPro" id="IPR011853">
    <property type="entry name" value="TRAP_DctM-Dct_fused"/>
</dbReference>
<keyword evidence="2" id="KW-0472">Membrane</keyword>
<feature type="transmembrane region" description="Helical" evidence="2">
    <location>
        <begin position="514"/>
        <end position="531"/>
    </location>
</feature>
<feature type="transmembrane region" description="Helical" evidence="2">
    <location>
        <begin position="116"/>
        <end position="134"/>
    </location>
</feature>
<feature type="transmembrane region" description="Helical" evidence="2">
    <location>
        <begin position="448"/>
        <end position="470"/>
    </location>
</feature>
<evidence type="ECO:0000256" key="1">
    <source>
        <dbReference type="SAM" id="MobiDB-lite"/>
    </source>
</evidence>
<feature type="transmembrane region" description="Helical" evidence="2">
    <location>
        <begin position="29"/>
        <end position="50"/>
    </location>
</feature>
<evidence type="ECO:0000313" key="4">
    <source>
        <dbReference type="EMBL" id="SHL07408.1"/>
    </source>
</evidence>
<keyword evidence="2" id="KW-1133">Transmembrane helix</keyword>
<evidence type="ECO:0000256" key="2">
    <source>
        <dbReference type="SAM" id="Phobius"/>
    </source>
</evidence>
<gene>
    <name evidence="4" type="ORF">SAMN05443637_117101</name>
</gene>
<feature type="transmembrane region" description="Helical" evidence="2">
    <location>
        <begin position="197"/>
        <end position="217"/>
    </location>
</feature>
<evidence type="ECO:0000313" key="5">
    <source>
        <dbReference type="Proteomes" id="UP000184363"/>
    </source>
</evidence>
<dbReference type="STRING" id="1848.SAMN05443637_117101"/>
<name>A0A1M6XND9_PSETH</name>
<dbReference type="PANTHER" id="PTHR43849">
    <property type="entry name" value="BLL3936 PROTEIN"/>
    <property type="match status" value="1"/>
</dbReference>
<dbReference type="InterPro" id="IPR010656">
    <property type="entry name" value="DctM"/>
</dbReference>
<feature type="transmembrane region" description="Helical" evidence="2">
    <location>
        <begin position="418"/>
        <end position="442"/>
    </location>
</feature>
<sequence length="656" mass="67217">MIAGSRLGGGPVEPPADDAGTPGSLGRRFLTVACAAIALAWFAVQVGLSLDPTAVPAVEQRALHLGFALLLAGFVLAGRSRSRIAAAAWIVAGSAGAAVEAYALREMAFQVVYGGLYESPDLLVAVAGIVILLIVTGRLIGWVLPVLGVVLLVLPMVGDRLPSILRMASSDPSRLLNQVWFGNDGVHGVPLDASNRYIFVFIVFGTFLTVFGAGDFLMRVVRRALARARGGAGKMSVAASALFGLTSDSSAANVTTTGVVTIPVMKRSGFSADRAAGIEAAGSVGGLLVPPVMGSVAFIMAGLTAIPYHEIALAAAVPAVLYYATLYLAVDRVAARDGIRGVPASEPPVGFRQNLLDAIEYVGPLAILVHLLVVARWEPSQAAGWALVLLVAIHLVRHRSVEAVKDCLRAAVLGPHRAVVVAIITAAVGTLVGPILISGLGLNLVTGLVSVGSGSLALLLALTVAASVVLGSGLPASATYVLLAVLLAPSLVELGVPLLAAHMFLMYLGNVADLSPPTMATVYVASGIAEARPMRTSGYAMLFGIGGLVVPLLFVFRPELLLVGGEPLGLLASLAVAAVVLYLIVSGTIGYARGPRGPATRCLLVTLGLAGVSTHPWVFVPALVLGSAVALLRPGPTPPRAFSKNTSEPVEGNTTP</sequence>
<dbReference type="PANTHER" id="PTHR43849:SF2">
    <property type="entry name" value="BLL3936 PROTEIN"/>
    <property type="match status" value="1"/>
</dbReference>
<feature type="transmembrane region" description="Helical" evidence="2">
    <location>
        <begin position="311"/>
        <end position="330"/>
    </location>
</feature>
<feature type="region of interest" description="Disordered" evidence="1">
    <location>
        <begin position="1"/>
        <end position="20"/>
    </location>
</feature>
<dbReference type="OrthoDB" id="9759894at2"/>
<feature type="transmembrane region" description="Helical" evidence="2">
    <location>
        <begin position="568"/>
        <end position="591"/>
    </location>
</feature>
<feature type="transmembrane region" description="Helical" evidence="2">
    <location>
        <begin position="538"/>
        <end position="556"/>
    </location>
</feature>
<keyword evidence="2" id="KW-0812">Transmembrane</keyword>
<evidence type="ECO:0000259" key="3">
    <source>
        <dbReference type="Pfam" id="PF06808"/>
    </source>
</evidence>
<feature type="transmembrane region" description="Helical" evidence="2">
    <location>
        <begin position="62"/>
        <end position="78"/>
    </location>
</feature>
<feature type="transmembrane region" description="Helical" evidence="2">
    <location>
        <begin position="603"/>
        <end position="632"/>
    </location>
</feature>
<dbReference type="RefSeq" id="WP_073458907.1">
    <property type="nucleotide sequence ID" value="NZ_FRAP01000017.1"/>
</dbReference>
<proteinExistence type="predicted"/>
<dbReference type="NCBIfam" id="TIGR02123">
    <property type="entry name" value="TRAP_fused"/>
    <property type="match status" value="1"/>
</dbReference>
<dbReference type="Pfam" id="PF06808">
    <property type="entry name" value="DctM"/>
    <property type="match status" value="1"/>
</dbReference>
<dbReference type="Proteomes" id="UP000184363">
    <property type="component" value="Unassembled WGS sequence"/>
</dbReference>
<protein>
    <submittedName>
        <fullName evidence="4">TRAP transporter, 4TM/12TM fusion protein</fullName>
    </submittedName>
</protein>
<feature type="transmembrane region" description="Helical" evidence="2">
    <location>
        <begin position="482"/>
        <end position="508"/>
    </location>
</feature>
<dbReference type="AlphaFoldDB" id="A0A1M6XND9"/>
<feature type="transmembrane region" description="Helical" evidence="2">
    <location>
        <begin position="284"/>
        <end position="305"/>
    </location>
</feature>
<accession>A0A1M6XND9</accession>
<feature type="compositionally biased region" description="Gly residues" evidence="1">
    <location>
        <begin position="1"/>
        <end position="11"/>
    </location>
</feature>
<organism evidence="4 5">
    <name type="scientific">Pseudonocardia thermophila</name>
    <dbReference type="NCBI Taxonomy" id="1848"/>
    <lineage>
        <taxon>Bacteria</taxon>
        <taxon>Bacillati</taxon>
        <taxon>Actinomycetota</taxon>
        <taxon>Actinomycetes</taxon>
        <taxon>Pseudonocardiales</taxon>
        <taxon>Pseudonocardiaceae</taxon>
        <taxon>Pseudonocardia</taxon>
    </lineage>
</organism>
<feature type="transmembrane region" description="Helical" evidence="2">
    <location>
        <begin position="139"/>
        <end position="157"/>
    </location>
</feature>
<feature type="transmembrane region" description="Helical" evidence="2">
    <location>
        <begin position="85"/>
        <end position="104"/>
    </location>
</feature>
<feature type="domain" description="TRAP C4-dicarboxylate transport system permease DctM subunit" evidence="3">
    <location>
        <begin position="128"/>
        <end position="564"/>
    </location>
</feature>
<keyword evidence="5" id="KW-1185">Reference proteome</keyword>
<reference evidence="4 5" key="1">
    <citation type="submission" date="2016-11" db="EMBL/GenBank/DDBJ databases">
        <authorList>
            <person name="Jaros S."/>
            <person name="Januszkiewicz K."/>
            <person name="Wedrychowicz H."/>
        </authorList>
    </citation>
    <scope>NUCLEOTIDE SEQUENCE [LARGE SCALE GENOMIC DNA]</scope>
    <source>
        <strain evidence="4 5">DSM 43832</strain>
    </source>
</reference>
<dbReference type="EMBL" id="FRAP01000017">
    <property type="protein sequence ID" value="SHL07408.1"/>
    <property type="molecule type" value="Genomic_DNA"/>
</dbReference>